<protein>
    <recommendedName>
        <fullName evidence="9">Kinetochore protein SPC25</fullName>
    </recommendedName>
</protein>
<dbReference type="Pfam" id="PF08234">
    <property type="entry name" value="Spindle_Spc25"/>
    <property type="match status" value="1"/>
</dbReference>
<name>A0A0N7L9I2_9BASI</name>
<comment type="similarity">
    <text evidence="1 9">Belongs to the SPC25 family.</text>
</comment>
<comment type="function">
    <text evidence="9">Acts as a component of the essential kinetochore-associated NDC80 complex, which is required for chromosome segregation and spindle checkpoint activity.</text>
</comment>
<dbReference type="Gene3D" id="3.30.457.50">
    <property type="entry name" value="Chromosome segregation protein Spc25"/>
    <property type="match status" value="1"/>
</dbReference>
<evidence type="ECO:0000256" key="9">
    <source>
        <dbReference type="RuleBase" id="RU367150"/>
    </source>
</evidence>
<organism evidence="13 14">
    <name type="scientific">Ceraceosorus bombacis</name>
    <dbReference type="NCBI Taxonomy" id="401625"/>
    <lineage>
        <taxon>Eukaryota</taxon>
        <taxon>Fungi</taxon>
        <taxon>Dikarya</taxon>
        <taxon>Basidiomycota</taxon>
        <taxon>Ustilaginomycotina</taxon>
        <taxon>Exobasidiomycetes</taxon>
        <taxon>Ceraceosorales</taxon>
        <taxon>Ceraceosoraceae</taxon>
        <taxon>Ceraceosorus</taxon>
    </lineage>
</organism>
<dbReference type="InterPro" id="IPR013255">
    <property type="entry name" value="Spc25_C"/>
</dbReference>
<evidence type="ECO:0000256" key="10">
    <source>
        <dbReference type="SAM" id="Coils"/>
    </source>
</evidence>
<feature type="region of interest" description="Disordered" evidence="11">
    <location>
        <begin position="1"/>
        <end position="24"/>
    </location>
</feature>
<dbReference type="Proteomes" id="UP000054845">
    <property type="component" value="Unassembled WGS sequence"/>
</dbReference>
<keyword evidence="7 9" id="KW-0131">Cell cycle</keyword>
<keyword evidence="4 9" id="KW-0498">Mitosis</keyword>
<evidence type="ECO:0000259" key="12">
    <source>
        <dbReference type="Pfam" id="PF08234"/>
    </source>
</evidence>
<keyword evidence="3 9" id="KW-0132">Cell division</keyword>
<evidence type="ECO:0000256" key="4">
    <source>
        <dbReference type="ARBA" id="ARBA00022776"/>
    </source>
</evidence>
<evidence type="ECO:0000256" key="3">
    <source>
        <dbReference type="ARBA" id="ARBA00022618"/>
    </source>
</evidence>
<evidence type="ECO:0000256" key="7">
    <source>
        <dbReference type="ARBA" id="ARBA00023306"/>
    </source>
</evidence>
<evidence type="ECO:0000313" key="13">
    <source>
        <dbReference type="EMBL" id="CEH13858.1"/>
    </source>
</evidence>
<proteinExistence type="inferred from homology"/>
<evidence type="ECO:0000256" key="6">
    <source>
        <dbReference type="ARBA" id="ARBA00023054"/>
    </source>
</evidence>
<evidence type="ECO:0000313" key="14">
    <source>
        <dbReference type="Proteomes" id="UP000054845"/>
    </source>
</evidence>
<evidence type="ECO:0000256" key="5">
    <source>
        <dbReference type="ARBA" id="ARBA00022838"/>
    </source>
</evidence>
<keyword evidence="14" id="KW-1185">Reference proteome</keyword>
<keyword evidence="9" id="KW-0539">Nucleus</keyword>
<evidence type="ECO:0000256" key="2">
    <source>
        <dbReference type="ARBA" id="ARBA00022454"/>
    </source>
</evidence>
<dbReference type="AlphaFoldDB" id="A0A0N7L9I2"/>
<dbReference type="OrthoDB" id="4056921at2759"/>
<dbReference type="InterPro" id="IPR045143">
    <property type="entry name" value="Spc25"/>
</dbReference>
<reference evidence="13 14" key="1">
    <citation type="submission" date="2014-09" db="EMBL/GenBank/DDBJ databases">
        <authorList>
            <person name="Magalhaes I.L.F."/>
            <person name="Oliveira U."/>
            <person name="Santos F.R."/>
            <person name="Vidigal T.H.D.A."/>
            <person name="Brescovit A.D."/>
            <person name="Santos A.J."/>
        </authorList>
    </citation>
    <scope>NUCLEOTIDE SEQUENCE [LARGE SCALE GENOMIC DNA]</scope>
</reference>
<comment type="subunit">
    <text evidence="9">Component of the NDC80 complex.</text>
</comment>
<accession>A0A0N7L9I2</accession>
<feature type="coiled-coil region" evidence="10">
    <location>
        <begin position="134"/>
        <end position="182"/>
    </location>
</feature>
<dbReference type="GO" id="GO:0031262">
    <property type="term" value="C:Ndc80 complex"/>
    <property type="evidence" value="ECO:0007669"/>
    <property type="project" value="InterPro"/>
</dbReference>
<evidence type="ECO:0000256" key="1">
    <source>
        <dbReference type="ARBA" id="ARBA00006379"/>
    </source>
</evidence>
<sequence>MAKRVSQGGAGGGIMSATPRRSLLTPGGYMTPRNNLASSSLQAAHNIPSYDLPSHALLDLTGDCKPSLHFAPLQESIKQFGDAIDRWVSKTFNEWQDEKLGNEQREMDLVREIKEKEKLIQEAKVAQGQLYAEIASEREADSSARQELRDLERRLASVNAQSESASKELAEVEEKLKRKRSEKLDDREIIKRQQESNTVELNHLERCTGLRIEGTKQASTVRYVWSLVNPDEYGEEVEAVVDLSGSDYKLLSHSPPLPKEKLDQVMKELNSSRKVWAWVVKMRSLFREEVERLRAERKARGE</sequence>
<dbReference type="STRING" id="401625.A0A0N7L9I2"/>
<keyword evidence="8 9" id="KW-0137">Centromere</keyword>
<keyword evidence="6 10" id="KW-0175">Coiled coil</keyword>
<feature type="domain" description="Chromosome segregation protein Spc25 C-terminal" evidence="12">
    <location>
        <begin position="219"/>
        <end position="287"/>
    </location>
</feature>
<dbReference type="GO" id="GO:0051301">
    <property type="term" value="P:cell division"/>
    <property type="evidence" value="ECO:0007669"/>
    <property type="project" value="UniProtKB-UniRule"/>
</dbReference>
<dbReference type="EMBL" id="CCYA01000233">
    <property type="protein sequence ID" value="CEH13858.1"/>
    <property type="molecule type" value="Genomic_DNA"/>
</dbReference>
<comment type="subcellular location">
    <subcellularLocation>
        <location evidence="9">Nucleus</location>
    </subcellularLocation>
    <subcellularLocation>
        <location evidence="9">Chromosome</location>
        <location evidence="9">Centromere</location>
        <location evidence="9">Kinetochore</location>
    </subcellularLocation>
</comment>
<dbReference type="GO" id="GO:0005634">
    <property type="term" value="C:nucleus"/>
    <property type="evidence" value="ECO:0007669"/>
    <property type="project" value="UniProtKB-SubCell"/>
</dbReference>
<keyword evidence="2 9" id="KW-0158">Chromosome</keyword>
<dbReference type="PANTHER" id="PTHR14281">
    <property type="entry name" value="KINETOCHORE PROTEIN SPC25-RELATED"/>
    <property type="match status" value="1"/>
</dbReference>
<evidence type="ECO:0000256" key="11">
    <source>
        <dbReference type="SAM" id="MobiDB-lite"/>
    </source>
</evidence>
<dbReference type="GO" id="GO:0007059">
    <property type="term" value="P:chromosome segregation"/>
    <property type="evidence" value="ECO:0007669"/>
    <property type="project" value="InterPro"/>
</dbReference>
<evidence type="ECO:0000256" key="8">
    <source>
        <dbReference type="ARBA" id="ARBA00023328"/>
    </source>
</evidence>
<dbReference type="CDD" id="cd23784">
    <property type="entry name" value="RWD_Spc25"/>
    <property type="match status" value="1"/>
</dbReference>
<keyword evidence="5 9" id="KW-0995">Kinetochore</keyword>
<dbReference type="PANTHER" id="PTHR14281:SF0">
    <property type="entry name" value="KINETOCHORE PROTEIN SPC25"/>
    <property type="match status" value="1"/>
</dbReference>